<evidence type="ECO:0000256" key="1">
    <source>
        <dbReference type="SAM" id="MobiDB-lite"/>
    </source>
</evidence>
<dbReference type="AlphaFoldDB" id="A0A381X6G6"/>
<reference evidence="2" key="1">
    <citation type="submission" date="2018-05" db="EMBL/GenBank/DDBJ databases">
        <authorList>
            <person name="Lanie J.A."/>
            <person name="Ng W.-L."/>
            <person name="Kazmierczak K.M."/>
            <person name="Andrzejewski T.M."/>
            <person name="Davidsen T.M."/>
            <person name="Wayne K.J."/>
            <person name="Tettelin H."/>
            <person name="Glass J.I."/>
            <person name="Rusch D."/>
            <person name="Podicherti R."/>
            <person name="Tsui H.-C.T."/>
            <person name="Winkler M.E."/>
        </authorList>
    </citation>
    <scope>NUCLEOTIDE SEQUENCE</scope>
</reference>
<feature type="non-terminal residue" evidence="2">
    <location>
        <position position="24"/>
    </location>
</feature>
<organism evidence="2">
    <name type="scientific">marine metagenome</name>
    <dbReference type="NCBI Taxonomy" id="408172"/>
    <lineage>
        <taxon>unclassified sequences</taxon>
        <taxon>metagenomes</taxon>
        <taxon>ecological metagenomes</taxon>
    </lineage>
</organism>
<name>A0A381X6G6_9ZZZZ</name>
<accession>A0A381X6G6</accession>
<dbReference type="EMBL" id="UINC01013928">
    <property type="protein sequence ID" value="SVA59787.1"/>
    <property type="molecule type" value="Genomic_DNA"/>
</dbReference>
<proteinExistence type="predicted"/>
<feature type="compositionally biased region" description="Basic and acidic residues" evidence="1">
    <location>
        <begin position="13"/>
        <end position="24"/>
    </location>
</feature>
<sequence length="24" mass="2334">MGAVAQGVVGEDEGGHGLDHRDGA</sequence>
<gene>
    <name evidence="2" type="ORF">METZ01_LOCUS112641</name>
</gene>
<protein>
    <submittedName>
        <fullName evidence="2">Uncharacterized protein</fullName>
    </submittedName>
</protein>
<feature type="region of interest" description="Disordered" evidence="1">
    <location>
        <begin position="1"/>
        <end position="24"/>
    </location>
</feature>
<evidence type="ECO:0000313" key="2">
    <source>
        <dbReference type="EMBL" id="SVA59787.1"/>
    </source>
</evidence>